<evidence type="ECO:0000313" key="3">
    <source>
        <dbReference type="Proteomes" id="UP000236584"/>
    </source>
</evidence>
<dbReference type="RefSeq" id="WP_103424043.1">
    <property type="nucleotide sequence ID" value="NZ_CP026309.1"/>
</dbReference>
<dbReference type="InterPro" id="IPR012338">
    <property type="entry name" value="Beta-lactam/transpept-like"/>
</dbReference>
<dbReference type="InterPro" id="IPR001466">
    <property type="entry name" value="Beta-lactam-related"/>
</dbReference>
<dbReference type="GeneID" id="35590769"/>
<accession>A0A2I8VF45</accession>
<dbReference type="KEGG" id="srub:C2R22_01730"/>
<organism evidence="2 3">
    <name type="scientific">Salinigranum rubrum</name>
    <dbReference type="NCBI Taxonomy" id="755307"/>
    <lineage>
        <taxon>Archaea</taxon>
        <taxon>Methanobacteriati</taxon>
        <taxon>Methanobacteriota</taxon>
        <taxon>Stenosarchaea group</taxon>
        <taxon>Halobacteria</taxon>
        <taxon>Halobacteriales</taxon>
        <taxon>Haloferacaceae</taxon>
        <taxon>Salinigranum</taxon>
    </lineage>
</organism>
<name>A0A2I8VF45_9EURY</name>
<dbReference type="EMBL" id="CP026309">
    <property type="protein sequence ID" value="AUV80535.1"/>
    <property type="molecule type" value="Genomic_DNA"/>
</dbReference>
<gene>
    <name evidence="2" type="ORF">C2R22_01730</name>
</gene>
<evidence type="ECO:0000313" key="2">
    <source>
        <dbReference type="EMBL" id="AUV80535.1"/>
    </source>
</evidence>
<protein>
    <submittedName>
        <fullName evidence="2">Serine hydrolase</fullName>
    </submittedName>
</protein>
<dbReference type="Pfam" id="PF00144">
    <property type="entry name" value="Beta-lactamase"/>
    <property type="match status" value="1"/>
</dbReference>
<dbReference type="GO" id="GO:0016787">
    <property type="term" value="F:hydrolase activity"/>
    <property type="evidence" value="ECO:0007669"/>
    <property type="project" value="UniProtKB-KW"/>
</dbReference>
<feature type="domain" description="Beta-lactamase-related" evidence="1">
    <location>
        <begin position="15"/>
        <end position="354"/>
    </location>
</feature>
<keyword evidence="2" id="KW-0378">Hydrolase</keyword>
<dbReference type="PANTHER" id="PTHR43319">
    <property type="entry name" value="BETA-LACTAMASE-RELATED"/>
    <property type="match status" value="1"/>
</dbReference>
<dbReference type="Gene3D" id="3.40.710.10">
    <property type="entry name" value="DD-peptidase/beta-lactamase superfamily"/>
    <property type="match status" value="1"/>
</dbReference>
<proteinExistence type="predicted"/>
<dbReference type="OrthoDB" id="111095at2157"/>
<evidence type="ECO:0000259" key="1">
    <source>
        <dbReference type="Pfam" id="PF00144"/>
    </source>
</evidence>
<dbReference type="AlphaFoldDB" id="A0A2I8VF45"/>
<dbReference type="InterPro" id="IPR052907">
    <property type="entry name" value="Beta-lactamase/esterase"/>
</dbReference>
<dbReference type="SUPFAM" id="SSF56601">
    <property type="entry name" value="beta-lactamase/transpeptidase-like"/>
    <property type="match status" value="1"/>
</dbReference>
<dbReference type="Proteomes" id="UP000236584">
    <property type="component" value="Chromosome"/>
</dbReference>
<reference evidence="2 3" key="1">
    <citation type="submission" date="2018-01" db="EMBL/GenBank/DDBJ databases">
        <title>Complete genome sequence of Salinigranum rubrum GX10T, an extremely halophilic archaeon isolated from a marine solar saltern.</title>
        <authorList>
            <person name="Han S."/>
        </authorList>
    </citation>
    <scope>NUCLEOTIDE SEQUENCE [LARGE SCALE GENOMIC DNA]</scope>
    <source>
        <strain evidence="2 3">GX10</strain>
    </source>
</reference>
<keyword evidence="3" id="KW-1185">Reference proteome</keyword>
<sequence length="377" mass="40363">MSPSPFDASGLERVRQLFDAHLDAGLHHGAQLAVYDGTTPVLDVAGGVIGPEGRETTTAQKHLLFSCTKPYAGACLHHLRDRGLVDYDDRVVDHWPAFDRGDDGKAAVTVRHVLSHQAGLPTTGFEERPEEWGDWDRAVEAMEDADLVFAPGETAAYHSLSYGFLVGELVRRVSGTPVDEYAREHVFEPLGMDDTSIGLPDDVSGDEVATLVGFEPYDSCRESGAGLDTGTKDAAALFDQESVQRAVVPAATGIGTARDMARFYACLANGGELDGVRVLEEETVAEATTCQAEVEHDGTMGVPRRYALGFECGGTAWDKYGSLSPRTVFGHGGLGSIVGWGQSGELAMAYVTNGIRHEYEHGARVNAMADAVRTVFG</sequence>
<dbReference type="PANTHER" id="PTHR43319:SF3">
    <property type="entry name" value="BETA-LACTAMASE-RELATED DOMAIN-CONTAINING PROTEIN"/>
    <property type="match status" value="1"/>
</dbReference>